<evidence type="ECO:0000259" key="1">
    <source>
        <dbReference type="Pfam" id="PF07045"/>
    </source>
</evidence>
<dbReference type="RefSeq" id="WP_167686014.1">
    <property type="nucleotide sequence ID" value="NZ_QHLQ01000042.1"/>
</dbReference>
<dbReference type="InterPro" id="IPR011008">
    <property type="entry name" value="Dimeric_a/b-barrel"/>
</dbReference>
<evidence type="ECO:0000313" key="2">
    <source>
        <dbReference type="EMBL" id="NIZ63424.1"/>
    </source>
</evidence>
<name>A0ABX0WF55_9RHOB</name>
<dbReference type="SUPFAM" id="SSF54909">
    <property type="entry name" value="Dimeric alpha+beta barrel"/>
    <property type="match status" value="1"/>
</dbReference>
<dbReference type="Proteomes" id="UP001429564">
    <property type="component" value="Unassembled WGS sequence"/>
</dbReference>
<comment type="caution">
    <text evidence="2">The sequence shown here is derived from an EMBL/GenBank/DDBJ whole genome shotgun (WGS) entry which is preliminary data.</text>
</comment>
<gene>
    <name evidence="2" type="ORF">DL239_20890</name>
</gene>
<evidence type="ECO:0000313" key="3">
    <source>
        <dbReference type="Proteomes" id="UP001429564"/>
    </source>
</evidence>
<protein>
    <submittedName>
        <fullName evidence="2">DUF1330 domain-containing protein</fullName>
    </submittedName>
</protein>
<sequence>MVYAYANIIVTAPESLAAYKEKAADALSKHGGRVVQATPNQTVLEGSRGETGLGAILEFATADAAKAWINDPDLSDVHALRRGAGSSTITLMA</sequence>
<accession>A0ABX0WF55</accession>
<feature type="domain" description="DUF1330" evidence="1">
    <location>
        <begin position="2"/>
        <end position="92"/>
    </location>
</feature>
<dbReference type="EMBL" id="QHLQ01000042">
    <property type="protein sequence ID" value="NIZ63424.1"/>
    <property type="molecule type" value="Genomic_DNA"/>
</dbReference>
<reference evidence="2 3" key="1">
    <citation type="submission" date="2018-05" db="EMBL/GenBank/DDBJ databases">
        <authorList>
            <person name="Zhang Y.-J."/>
        </authorList>
    </citation>
    <scope>NUCLEOTIDE SEQUENCE [LARGE SCALE GENOMIC DNA]</scope>
    <source>
        <strain evidence="2 3">CY04</strain>
    </source>
</reference>
<dbReference type="Pfam" id="PF07045">
    <property type="entry name" value="DUF1330"/>
    <property type="match status" value="1"/>
</dbReference>
<proteinExistence type="predicted"/>
<keyword evidence="3" id="KW-1185">Reference proteome</keyword>
<dbReference type="InterPro" id="IPR010753">
    <property type="entry name" value="DUF1330"/>
</dbReference>
<organism evidence="2 3">
    <name type="scientific">Parasedimentitalea denitrificans</name>
    <dbReference type="NCBI Taxonomy" id="2211118"/>
    <lineage>
        <taxon>Bacteria</taxon>
        <taxon>Pseudomonadati</taxon>
        <taxon>Pseudomonadota</taxon>
        <taxon>Alphaproteobacteria</taxon>
        <taxon>Rhodobacterales</taxon>
        <taxon>Paracoccaceae</taxon>
        <taxon>Parasedimentitalea</taxon>
    </lineage>
</organism>
<dbReference type="Gene3D" id="3.30.70.100">
    <property type="match status" value="1"/>
</dbReference>